<evidence type="ECO:0000256" key="1">
    <source>
        <dbReference type="ARBA" id="ARBA00007317"/>
    </source>
</evidence>
<dbReference type="PANTHER" id="PTHR23151">
    <property type="entry name" value="DIHYDROLIPOAMIDE ACETYL/SUCCINYL-TRANSFERASE-RELATED"/>
    <property type="match status" value="1"/>
</dbReference>
<dbReference type="InterPro" id="IPR036625">
    <property type="entry name" value="E3-bd_dom_sf"/>
</dbReference>
<evidence type="ECO:0000256" key="3">
    <source>
        <dbReference type="ARBA" id="ARBA00022823"/>
    </source>
</evidence>
<dbReference type="EC" id="2.3.1.12" evidence="7"/>
<comment type="catalytic activity">
    <reaction evidence="7">
        <text>N(6)-[(R)-dihydrolipoyl]-L-lysyl-[protein] + acetyl-CoA = N(6)-[(R)-S(8)-acetyldihydrolipoyl]-L-lysyl-[protein] + CoA</text>
        <dbReference type="Rhea" id="RHEA:17017"/>
        <dbReference type="Rhea" id="RHEA-COMP:10475"/>
        <dbReference type="Rhea" id="RHEA-COMP:10478"/>
        <dbReference type="ChEBI" id="CHEBI:57287"/>
        <dbReference type="ChEBI" id="CHEBI:57288"/>
        <dbReference type="ChEBI" id="CHEBI:83100"/>
        <dbReference type="ChEBI" id="CHEBI:83111"/>
        <dbReference type="EC" id="2.3.1.12"/>
    </reaction>
</comment>
<evidence type="ECO:0000256" key="7">
    <source>
        <dbReference type="RuleBase" id="RU361137"/>
    </source>
</evidence>
<dbReference type="Gene3D" id="2.40.50.100">
    <property type="match status" value="1"/>
</dbReference>
<evidence type="ECO:0000256" key="8">
    <source>
        <dbReference type="SAM" id="MobiDB-lite"/>
    </source>
</evidence>
<dbReference type="InterPro" id="IPR023213">
    <property type="entry name" value="CAT-like_dom_sf"/>
</dbReference>
<dbReference type="NCBIfam" id="TIGR01349">
    <property type="entry name" value="PDHac_trf_mito"/>
    <property type="match status" value="1"/>
</dbReference>
<organism evidence="11 12">
    <name type="scientific">Pachysolen tannophilus NRRL Y-2460</name>
    <dbReference type="NCBI Taxonomy" id="669874"/>
    <lineage>
        <taxon>Eukaryota</taxon>
        <taxon>Fungi</taxon>
        <taxon>Dikarya</taxon>
        <taxon>Ascomycota</taxon>
        <taxon>Saccharomycotina</taxon>
        <taxon>Pichiomycetes</taxon>
        <taxon>Pachysolenaceae</taxon>
        <taxon>Pachysolen</taxon>
    </lineage>
</organism>
<dbReference type="InterPro" id="IPR045257">
    <property type="entry name" value="E2/Pdx1"/>
</dbReference>
<evidence type="ECO:0000256" key="6">
    <source>
        <dbReference type="ARBA" id="ARBA00065810"/>
    </source>
</evidence>
<dbReference type="InterPro" id="IPR004167">
    <property type="entry name" value="PSBD"/>
</dbReference>
<dbReference type="FunFam" id="3.30.559.10:FF:000003">
    <property type="entry name" value="Acetyltransferase component of pyruvate dehydrogenase complex"/>
    <property type="match status" value="1"/>
</dbReference>
<keyword evidence="4" id="KW-0809">Transit peptide</keyword>
<protein>
    <recommendedName>
        <fullName evidence="7">Acetyltransferase component of pyruvate dehydrogenase complex</fullName>
        <ecNumber evidence="7">2.3.1.12</ecNumber>
    </recommendedName>
</protein>
<dbReference type="Pfam" id="PF02817">
    <property type="entry name" value="E3_binding"/>
    <property type="match status" value="1"/>
</dbReference>
<proteinExistence type="inferred from homology"/>
<dbReference type="InterPro" id="IPR003016">
    <property type="entry name" value="2-oxoA_DH_lipoyl-BS"/>
</dbReference>
<dbReference type="PANTHER" id="PTHR23151:SF90">
    <property type="entry name" value="DIHYDROLIPOYLLYSINE-RESIDUE ACETYLTRANSFERASE COMPONENT OF PYRUVATE DEHYDROGENASE COMPLEX, MITOCHONDRIAL-RELATED"/>
    <property type="match status" value="1"/>
</dbReference>
<dbReference type="SUPFAM" id="SSF51230">
    <property type="entry name" value="Single hybrid motif"/>
    <property type="match status" value="1"/>
</dbReference>
<gene>
    <name evidence="11" type="ORF">PACTADRAFT_2300</name>
</gene>
<dbReference type="PROSITE" id="PS50968">
    <property type="entry name" value="BIOTINYL_LIPOYL"/>
    <property type="match status" value="1"/>
</dbReference>
<evidence type="ECO:0000259" key="10">
    <source>
        <dbReference type="PROSITE" id="PS51826"/>
    </source>
</evidence>
<keyword evidence="2 7" id="KW-0808">Transferase</keyword>
<dbReference type="CDD" id="cd06849">
    <property type="entry name" value="lipoyl_domain"/>
    <property type="match status" value="1"/>
</dbReference>
<name>A0A1E4TWG0_PACTA</name>
<keyword evidence="5 7" id="KW-0012">Acyltransferase</keyword>
<feature type="region of interest" description="Disordered" evidence="8">
    <location>
        <begin position="134"/>
        <end position="190"/>
    </location>
</feature>
<dbReference type="Pfam" id="PF00198">
    <property type="entry name" value="2-oxoacid_dh"/>
    <property type="match status" value="1"/>
</dbReference>
<feature type="domain" description="Peripheral subunit-binding (PSBD)" evidence="10">
    <location>
        <begin position="192"/>
        <end position="229"/>
    </location>
</feature>
<dbReference type="InterPro" id="IPR000089">
    <property type="entry name" value="Biotin_lipoyl"/>
</dbReference>
<dbReference type="GO" id="GO:0004742">
    <property type="term" value="F:dihydrolipoyllysine-residue acetyltransferase activity"/>
    <property type="evidence" value="ECO:0007669"/>
    <property type="project" value="UniProtKB-UniRule"/>
</dbReference>
<evidence type="ECO:0000256" key="2">
    <source>
        <dbReference type="ARBA" id="ARBA00022679"/>
    </source>
</evidence>
<dbReference type="Proteomes" id="UP000094236">
    <property type="component" value="Unassembled WGS sequence"/>
</dbReference>
<dbReference type="EMBL" id="KV454013">
    <property type="protein sequence ID" value="ODV95998.1"/>
    <property type="molecule type" value="Genomic_DNA"/>
</dbReference>
<dbReference type="Gene3D" id="4.10.320.10">
    <property type="entry name" value="E3-binding domain"/>
    <property type="match status" value="1"/>
</dbReference>
<dbReference type="InterPro" id="IPR011053">
    <property type="entry name" value="Single_hybrid_motif"/>
</dbReference>
<evidence type="ECO:0000313" key="12">
    <source>
        <dbReference type="Proteomes" id="UP000094236"/>
    </source>
</evidence>
<feature type="compositionally biased region" description="Low complexity" evidence="8">
    <location>
        <begin position="139"/>
        <end position="157"/>
    </location>
</feature>
<feature type="domain" description="Lipoyl-binding" evidence="9">
    <location>
        <begin position="43"/>
        <end position="119"/>
    </location>
</feature>
<sequence length="485" mass="51164">MSALTSMRIGARPAFHFSRQLPRFQGLALNLARTYAGKSFPDHVVIKMPALSPTMTQGSLLSWSKKVGDKLNPGEAIAEIETDKASMDFEFQEEGYLAKILVEGGAKDLPVGKPIAVYVEEEGDVAAFADFTAEDAGDSGDSGAAAAPPAQASSEAAPAKEETTPQKEEPAPAKKASQAEAPSAPPAGGRIIASPLAKTIALEKGISLKNIKGTGPKGRIVADDVRNYKPPATAGVTGAGAGAGAPGAAPSASYEDIPITSMRSTIAKRLLQSTQSSPTYIVSSAISVSKLLKLRQSLNATAEDRYKLSVNDLMLKAVAVTARRMPQVNSVWLENEGIIRQYKNVDVSVAVATPTGLITPIVKNADTKGLIQISTEVKDLGKRAKENKLKPEEFVGGTITISNLGMNHAVSLFTSIINPPHSAILAIATVQKVAVEDKSNPNGFVFDEKINVTGTFDHRTVDGALGGEFIKELKRVVENPLEFLL</sequence>
<dbReference type="Gene3D" id="3.30.559.10">
    <property type="entry name" value="Chloramphenicol acetyltransferase-like domain"/>
    <property type="match status" value="1"/>
</dbReference>
<dbReference type="InterPro" id="IPR001078">
    <property type="entry name" value="2-oxoacid_DH_actylTfrase"/>
</dbReference>
<dbReference type="PROSITE" id="PS00189">
    <property type="entry name" value="LIPOYL"/>
    <property type="match status" value="1"/>
</dbReference>
<evidence type="ECO:0000313" key="11">
    <source>
        <dbReference type="EMBL" id="ODV95998.1"/>
    </source>
</evidence>
<comment type="similarity">
    <text evidence="1 7">Belongs to the 2-oxoacid dehydrogenase family.</text>
</comment>
<keyword evidence="12" id="KW-1185">Reference proteome</keyword>
<feature type="compositionally biased region" description="Low complexity" evidence="8">
    <location>
        <begin position="173"/>
        <end position="182"/>
    </location>
</feature>
<comment type="subcellular location">
    <subcellularLocation>
        <location evidence="7">Mitochondrion</location>
    </subcellularLocation>
</comment>
<dbReference type="FunFam" id="2.40.50.100:FF:000010">
    <property type="entry name" value="Acetyltransferase component of pyruvate dehydrogenase complex"/>
    <property type="match status" value="1"/>
</dbReference>
<feature type="compositionally biased region" description="Basic and acidic residues" evidence="8">
    <location>
        <begin position="158"/>
        <end position="172"/>
    </location>
</feature>
<dbReference type="GO" id="GO:0006086">
    <property type="term" value="P:pyruvate decarboxylation to acetyl-CoA"/>
    <property type="evidence" value="ECO:0007669"/>
    <property type="project" value="EnsemblFungi"/>
</dbReference>
<comment type="function">
    <text evidence="7">The pyruvate dehydrogenase complex catalyzes the overall conversion of pyruvate to acetyl-CoA and CO(2).</text>
</comment>
<dbReference type="SUPFAM" id="SSF52777">
    <property type="entry name" value="CoA-dependent acyltransferases"/>
    <property type="match status" value="1"/>
</dbReference>
<reference evidence="12" key="1">
    <citation type="submission" date="2016-05" db="EMBL/GenBank/DDBJ databases">
        <title>Comparative genomics of biotechnologically important yeasts.</title>
        <authorList>
            <consortium name="DOE Joint Genome Institute"/>
            <person name="Riley R."/>
            <person name="Haridas S."/>
            <person name="Wolfe K.H."/>
            <person name="Lopes M.R."/>
            <person name="Hittinger C.T."/>
            <person name="Goker M."/>
            <person name="Salamov A."/>
            <person name="Wisecaver J."/>
            <person name="Long T.M."/>
            <person name="Aerts A.L."/>
            <person name="Barry K."/>
            <person name="Choi C."/>
            <person name="Clum A."/>
            <person name="Coughlan A.Y."/>
            <person name="Deshpande S."/>
            <person name="Douglass A.P."/>
            <person name="Hanson S.J."/>
            <person name="Klenk H.-P."/>
            <person name="Labutti K."/>
            <person name="Lapidus A."/>
            <person name="Lindquist E."/>
            <person name="Lipzen A."/>
            <person name="Meier-Kolthoff J.P."/>
            <person name="Ohm R.A."/>
            <person name="Otillar R.P."/>
            <person name="Pangilinan J."/>
            <person name="Peng Y."/>
            <person name="Rokas A."/>
            <person name="Rosa C.A."/>
            <person name="Scheuner C."/>
            <person name="Sibirny A.A."/>
            <person name="Slot J.C."/>
            <person name="Stielow J.B."/>
            <person name="Sun H."/>
            <person name="Kurtzman C.P."/>
            <person name="Blackwell M."/>
            <person name="Grigoriev I.V."/>
            <person name="Jeffries T.W."/>
        </authorList>
    </citation>
    <scope>NUCLEOTIDE SEQUENCE [LARGE SCALE GENOMIC DNA]</scope>
    <source>
        <strain evidence="12">NRRL Y-2460</strain>
    </source>
</reference>
<comment type="subunit">
    <text evidence="6">Eukaryotic pyruvate dehydrogenase (PDH) complexes are organized as a core consisting of the oligomeric dihydrolipoamide acetyl-transferase (E2), around which are arranged multiple copies of pyruvate dehydrogenase (E1), dihydrolipoamide dehydrogenase (E3) and protein X (E3BP) bound by non-covalent bonds.</text>
</comment>
<accession>A0A1E4TWG0</accession>
<dbReference type="AlphaFoldDB" id="A0A1E4TWG0"/>
<dbReference type="GO" id="GO:0005739">
    <property type="term" value="C:mitochondrion"/>
    <property type="evidence" value="ECO:0007669"/>
    <property type="project" value="UniProtKB-SubCell"/>
</dbReference>
<comment type="cofactor">
    <cofactor evidence="7">
        <name>(R)-lipoate</name>
        <dbReference type="ChEBI" id="CHEBI:83088"/>
    </cofactor>
    <text evidence="7">Binds 1 lipoyl cofactor covalently.</text>
</comment>
<dbReference type="GO" id="GO:0045254">
    <property type="term" value="C:pyruvate dehydrogenase complex"/>
    <property type="evidence" value="ECO:0007669"/>
    <property type="project" value="UniProtKB-UniRule"/>
</dbReference>
<evidence type="ECO:0000259" key="9">
    <source>
        <dbReference type="PROSITE" id="PS50968"/>
    </source>
</evidence>
<dbReference type="SUPFAM" id="SSF47005">
    <property type="entry name" value="Peripheral subunit-binding domain of 2-oxo acid dehydrogenase complex"/>
    <property type="match status" value="1"/>
</dbReference>
<dbReference type="InterPro" id="IPR006257">
    <property type="entry name" value="LAT1"/>
</dbReference>
<keyword evidence="3 7" id="KW-0450">Lipoyl</keyword>
<evidence type="ECO:0000256" key="4">
    <source>
        <dbReference type="ARBA" id="ARBA00022946"/>
    </source>
</evidence>
<dbReference type="OrthoDB" id="537444at2759"/>
<dbReference type="STRING" id="669874.A0A1E4TWG0"/>
<dbReference type="Pfam" id="PF00364">
    <property type="entry name" value="Biotin_lipoyl"/>
    <property type="match status" value="1"/>
</dbReference>
<dbReference type="PROSITE" id="PS51826">
    <property type="entry name" value="PSBD"/>
    <property type="match status" value="1"/>
</dbReference>
<evidence type="ECO:0000256" key="5">
    <source>
        <dbReference type="ARBA" id="ARBA00023315"/>
    </source>
</evidence>